<evidence type="ECO:0000256" key="3">
    <source>
        <dbReference type="ARBA" id="ARBA00023163"/>
    </source>
</evidence>
<evidence type="ECO:0000313" key="6">
    <source>
        <dbReference type="EMBL" id="NLR74745.1"/>
    </source>
</evidence>
<evidence type="ECO:0000256" key="2">
    <source>
        <dbReference type="ARBA" id="ARBA00023125"/>
    </source>
</evidence>
<dbReference type="Pfam" id="PF13305">
    <property type="entry name" value="TetR_C_33"/>
    <property type="match status" value="1"/>
</dbReference>
<dbReference type="InterPro" id="IPR001647">
    <property type="entry name" value="HTH_TetR"/>
</dbReference>
<dbReference type="Proteomes" id="UP000587991">
    <property type="component" value="Unassembled WGS sequence"/>
</dbReference>
<keyword evidence="1" id="KW-0805">Transcription regulation</keyword>
<organism evidence="6 7">
    <name type="scientific">Leeia aquatica</name>
    <dbReference type="NCBI Taxonomy" id="2725557"/>
    <lineage>
        <taxon>Bacteria</taxon>
        <taxon>Pseudomonadati</taxon>
        <taxon>Pseudomonadota</taxon>
        <taxon>Betaproteobacteria</taxon>
        <taxon>Neisseriales</taxon>
        <taxon>Leeiaceae</taxon>
        <taxon>Leeia</taxon>
    </lineage>
</organism>
<keyword evidence="2 4" id="KW-0238">DNA-binding</keyword>
<dbReference type="InterPro" id="IPR025996">
    <property type="entry name" value="MT1864/Rv1816-like_C"/>
</dbReference>
<dbReference type="PANTHER" id="PTHR30055:SF212">
    <property type="entry name" value="TETR-FAMILY FAMILY TRANSCRIPTIONAL REGULATOR"/>
    <property type="match status" value="1"/>
</dbReference>
<dbReference type="Gene3D" id="1.10.357.10">
    <property type="entry name" value="Tetracycline Repressor, domain 2"/>
    <property type="match status" value="1"/>
</dbReference>
<name>A0A847S7C6_9NEIS</name>
<accession>A0A847S7C6</accession>
<dbReference type="GO" id="GO:0000976">
    <property type="term" value="F:transcription cis-regulatory region binding"/>
    <property type="evidence" value="ECO:0007669"/>
    <property type="project" value="TreeGrafter"/>
</dbReference>
<dbReference type="EMBL" id="JABAIM010000001">
    <property type="protein sequence ID" value="NLR74745.1"/>
    <property type="molecule type" value="Genomic_DNA"/>
</dbReference>
<keyword evidence="7" id="KW-1185">Reference proteome</keyword>
<protein>
    <submittedName>
        <fullName evidence="6">TetR/AcrR family transcriptional regulator</fullName>
    </submittedName>
</protein>
<sequence>MSLSQQRRAAERTALEHTIMQAARQLLVEHGVEGMTLRKLAAAIGYAPATVYSYFADKDALLYRLVLDDFSALSAEMADLLPMADPVARLREMLWVYARFGLHHPHAYQLMFMHPLPVPSQQFAERKDNPGRDGYAALRLALAEAQGIPADATPALELATQSLWAGIHGVVSLELALRHDDWVTWQAVEARIGQMIDLLLNGLLSSRSTS</sequence>
<feature type="DNA-binding region" description="H-T-H motif" evidence="4">
    <location>
        <begin position="36"/>
        <end position="55"/>
    </location>
</feature>
<dbReference type="SUPFAM" id="SSF46689">
    <property type="entry name" value="Homeodomain-like"/>
    <property type="match status" value="1"/>
</dbReference>
<dbReference type="PANTHER" id="PTHR30055">
    <property type="entry name" value="HTH-TYPE TRANSCRIPTIONAL REGULATOR RUTR"/>
    <property type="match status" value="1"/>
</dbReference>
<dbReference type="InterPro" id="IPR050109">
    <property type="entry name" value="HTH-type_TetR-like_transc_reg"/>
</dbReference>
<feature type="domain" description="HTH tetR-type" evidence="5">
    <location>
        <begin position="13"/>
        <end position="73"/>
    </location>
</feature>
<evidence type="ECO:0000256" key="4">
    <source>
        <dbReference type="PROSITE-ProRule" id="PRU00335"/>
    </source>
</evidence>
<reference evidence="6 7" key="1">
    <citation type="submission" date="2020-04" db="EMBL/GenBank/DDBJ databases">
        <title>Draft genome of Leeia sp. IMCC25680.</title>
        <authorList>
            <person name="Song J."/>
            <person name="Cho J.-C."/>
        </authorList>
    </citation>
    <scope>NUCLEOTIDE SEQUENCE [LARGE SCALE GENOMIC DNA]</scope>
    <source>
        <strain evidence="6 7">IMCC25680</strain>
    </source>
</reference>
<comment type="caution">
    <text evidence="6">The sequence shown here is derived from an EMBL/GenBank/DDBJ whole genome shotgun (WGS) entry which is preliminary data.</text>
</comment>
<proteinExistence type="predicted"/>
<evidence type="ECO:0000259" key="5">
    <source>
        <dbReference type="PROSITE" id="PS50977"/>
    </source>
</evidence>
<keyword evidence="3" id="KW-0804">Transcription</keyword>
<evidence type="ECO:0000256" key="1">
    <source>
        <dbReference type="ARBA" id="ARBA00023015"/>
    </source>
</evidence>
<dbReference type="InterPro" id="IPR036271">
    <property type="entry name" value="Tet_transcr_reg_TetR-rel_C_sf"/>
</dbReference>
<dbReference type="GO" id="GO:0003700">
    <property type="term" value="F:DNA-binding transcription factor activity"/>
    <property type="evidence" value="ECO:0007669"/>
    <property type="project" value="TreeGrafter"/>
</dbReference>
<dbReference type="RefSeq" id="WP_168876334.1">
    <property type="nucleotide sequence ID" value="NZ_JABAIM010000001.1"/>
</dbReference>
<dbReference type="AlphaFoldDB" id="A0A847S7C6"/>
<dbReference type="PROSITE" id="PS50977">
    <property type="entry name" value="HTH_TETR_2"/>
    <property type="match status" value="1"/>
</dbReference>
<dbReference type="PRINTS" id="PR00455">
    <property type="entry name" value="HTHTETR"/>
</dbReference>
<dbReference type="Pfam" id="PF00440">
    <property type="entry name" value="TetR_N"/>
    <property type="match status" value="1"/>
</dbReference>
<dbReference type="SUPFAM" id="SSF48498">
    <property type="entry name" value="Tetracyclin repressor-like, C-terminal domain"/>
    <property type="match status" value="1"/>
</dbReference>
<gene>
    <name evidence="6" type="ORF">HF682_06180</name>
</gene>
<evidence type="ECO:0000313" key="7">
    <source>
        <dbReference type="Proteomes" id="UP000587991"/>
    </source>
</evidence>
<dbReference type="InterPro" id="IPR009057">
    <property type="entry name" value="Homeodomain-like_sf"/>
</dbReference>